<dbReference type="EMBL" id="OIVN01006251">
    <property type="protein sequence ID" value="SPD28941.1"/>
    <property type="molecule type" value="Genomic_DNA"/>
</dbReference>
<proteinExistence type="predicted"/>
<dbReference type="PANTHER" id="PTHR35478">
    <property type="entry name" value="ZINC FINGER FYVE DOMAIN PROTEIN"/>
    <property type="match status" value="1"/>
</dbReference>
<organism evidence="1">
    <name type="scientific">Fagus sylvatica</name>
    <name type="common">Beechnut</name>
    <dbReference type="NCBI Taxonomy" id="28930"/>
    <lineage>
        <taxon>Eukaryota</taxon>
        <taxon>Viridiplantae</taxon>
        <taxon>Streptophyta</taxon>
        <taxon>Embryophyta</taxon>
        <taxon>Tracheophyta</taxon>
        <taxon>Spermatophyta</taxon>
        <taxon>Magnoliopsida</taxon>
        <taxon>eudicotyledons</taxon>
        <taxon>Gunneridae</taxon>
        <taxon>Pentapetalae</taxon>
        <taxon>rosids</taxon>
        <taxon>fabids</taxon>
        <taxon>Fagales</taxon>
        <taxon>Fagaceae</taxon>
        <taxon>Fagus</taxon>
    </lineage>
</organism>
<sequence>MDKSKHSEGSSQLPGHRIGNDGLLGVNYKSFSFELPVEVLLAEVILEKTWNILLFVKITLLMMHFDEGLSARHRGGDSTKLVTKGVRGKSASEKLTEEGLVKFSARVSIQVEVVKSFNDSDGPQWKYSLFGNPNDPETFRRRCKIAETLVEKNFDLAFQVIYEFNLPGSHYILTSAVDIYAGVAASLAERKKGSQLTEFFRNIKGTIDDDDWDQAPDSTNLHLALNWSSLMDFSSIAATIAPKGYYKLLTLAKSKQCLNLAAVTGFVNISTVFSEHDKPDSLPSKWHFDYHNASELHLDSNQFFD</sequence>
<protein>
    <submittedName>
        <fullName evidence="1">Uncharacterized protein</fullName>
    </submittedName>
</protein>
<dbReference type="AlphaFoldDB" id="A0A2N9IY11"/>
<gene>
    <name evidence="1" type="ORF">FSB_LOCUS56823</name>
</gene>
<evidence type="ECO:0000313" key="1">
    <source>
        <dbReference type="EMBL" id="SPD28941.1"/>
    </source>
</evidence>
<accession>A0A2N9IY11</accession>
<dbReference type="PANTHER" id="PTHR35478:SF1">
    <property type="entry name" value="ZINC FINGER FYVE DOMAIN-CONTAINING PROTEIN 26"/>
    <property type="match status" value="1"/>
</dbReference>
<reference evidence="1" key="1">
    <citation type="submission" date="2018-02" db="EMBL/GenBank/DDBJ databases">
        <authorList>
            <person name="Cohen D.B."/>
            <person name="Kent A.D."/>
        </authorList>
    </citation>
    <scope>NUCLEOTIDE SEQUENCE</scope>
</reference>
<name>A0A2N9IY11_FAGSY</name>